<feature type="domain" description="GST C-terminal" evidence="7">
    <location>
        <begin position="88"/>
        <end position="214"/>
    </location>
</feature>
<dbReference type="PROSITE" id="PS50404">
    <property type="entry name" value="GST_NTER"/>
    <property type="match status" value="1"/>
</dbReference>
<evidence type="ECO:0000256" key="1">
    <source>
        <dbReference type="ARBA" id="ARBA00012452"/>
    </source>
</evidence>
<dbReference type="CDD" id="cd03039">
    <property type="entry name" value="GST_N_Sigma_like"/>
    <property type="match status" value="1"/>
</dbReference>
<keyword evidence="8" id="KW-1185">Reference proteome</keyword>
<dbReference type="InterPro" id="IPR036249">
    <property type="entry name" value="Thioredoxin-like_sf"/>
</dbReference>
<dbReference type="PROSITE" id="PS50405">
    <property type="entry name" value="GST_CTER"/>
    <property type="match status" value="1"/>
</dbReference>
<protein>
    <recommendedName>
        <fullName evidence="1">glutathione transferase</fullName>
        <ecNumber evidence="1">2.5.1.18</ecNumber>
    </recommendedName>
    <alternativeName>
        <fullName evidence="5">GST class-sigma</fullName>
    </alternativeName>
</protein>
<name>A0A915EFE0_9BILA</name>
<proteinExistence type="inferred from homology"/>
<dbReference type="FunFam" id="3.40.30.10:FF:000035">
    <property type="entry name" value="hematopoietic prostaglandin D synthase"/>
    <property type="match status" value="1"/>
</dbReference>
<dbReference type="WBParaSite" id="jg4745">
    <property type="protein sequence ID" value="jg4745"/>
    <property type="gene ID" value="jg4745"/>
</dbReference>
<dbReference type="InterPro" id="IPR050213">
    <property type="entry name" value="GST_superfamily"/>
</dbReference>
<dbReference type="CDD" id="cd03192">
    <property type="entry name" value="GST_C_Sigma_like"/>
    <property type="match status" value="1"/>
</dbReference>
<dbReference type="SUPFAM" id="SSF52833">
    <property type="entry name" value="Thioredoxin-like"/>
    <property type="match status" value="1"/>
</dbReference>
<dbReference type="Gene3D" id="1.20.1050.10">
    <property type="match status" value="1"/>
</dbReference>
<dbReference type="Pfam" id="PF14497">
    <property type="entry name" value="GST_C_3"/>
    <property type="match status" value="1"/>
</dbReference>
<sequence>MSSSEKDHYKIIYFDVRARAEPSRLILVYAGQNFEDKRVQADEFPALKPALPFGQLPVLEVDHGRFVLTQSVAIARYLAEKYGLAGQTEEEKARVNELVDWHKDIFNSVMNYPSIKSGFASEMDEKTAYEKAFLPGIKKNFPIYQKLVEESKSGFLVGSGLTFVDFFVSDFLLTVKQLEPKLLSQYSGLEKYIEQVHSLPQIKEYVEKRKYTIE</sequence>
<dbReference type="InterPro" id="IPR036282">
    <property type="entry name" value="Glutathione-S-Trfase_C_sf"/>
</dbReference>
<dbReference type="EC" id="2.5.1.18" evidence="1"/>
<dbReference type="AlphaFoldDB" id="A0A915EFE0"/>
<evidence type="ECO:0000256" key="2">
    <source>
        <dbReference type="ARBA" id="ARBA00022679"/>
    </source>
</evidence>
<dbReference type="Proteomes" id="UP000887574">
    <property type="component" value="Unplaced"/>
</dbReference>
<comment type="catalytic activity">
    <reaction evidence="4">
        <text>RX + glutathione = an S-substituted glutathione + a halide anion + H(+)</text>
        <dbReference type="Rhea" id="RHEA:16437"/>
        <dbReference type="ChEBI" id="CHEBI:15378"/>
        <dbReference type="ChEBI" id="CHEBI:16042"/>
        <dbReference type="ChEBI" id="CHEBI:17792"/>
        <dbReference type="ChEBI" id="CHEBI:57925"/>
        <dbReference type="ChEBI" id="CHEBI:90779"/>
        <dbReference type="EC" id="2.5.1.18"/>
    </reaction>
</comment>
<reference evidence="9" key="1">
    <citation type="submission" date="2022-11" db="UniProtKB">
        <authorList>
            <consortium name="WormBaseParasite"/>
        </authorList>
    </citation>
    <scope>IDENTIFICATION</scope>
</reference>
<dbReference type="SFLD" id="SFLDS00019">
    <property type="entry name" value="Glutathione_Transferase_(cytos"/>
    <property type="match status" value="1"/>
</dbReference>
<dbReference type="InterPro" id="IPR004046">
    <property type="entry name" value="GST_C"/>
</dbReference>
<dbReference type="InterPro" id="IPR010987">
    <property type="entry name" value="Glutathione-S-Trfase_C-like"/>
</dbReference>
<evidence type="ECO:0000259" key="6">
    <source>
        <dbReference type="PROSITE" id="PS50404"/>
    </source>
</evidence>
<dbReference type="GO" id="GO:0005737">
    <property type="term" value="C:cytoplasm"/>
    <property type="evidence" value="ECO:0007669"/>
    <property type="project" value="UniProtKB-ARBA"/>
</dbReference>
<feature type="domain" description="GST N-terminal" evidence="6">
    <location>
        <begin position="7"/>
        <end position="86"/>
    </location>
</feature>
<dbReference type="Gene3D" id="3.40.30.10">
    <property type="entry name" value="Glutaredoxin"/>
    <property type="match status" value="1"/>
</dbReference>
<dbReference type="FunFam" id="1.20.1050.10:FF:000031">
    <property type="entry name" value="Glutathione S-Transferase"/>
    <property type="match status" value="1"/>
</dbReference>
<accession>A0A915EFE0</accession>
<dbReference type="SFLD" id="SFLDG01205">
    <property type="entry name" value="AMPS.1"/>
    <property type="match status" value="1"/>
</dbReference>
<evidence type="ECO:0000259" key="7">
    <source>
        <dbReference type="PROSITE" id="PS50405"/>
    </source>
</evidence>
<evidence type="ECO:0000256" key="3">
    <source>
        <dbReference type="ARBA" id="ARBA00038317"/>
    </source>
</evidence>
<dbReference type="GO" id="GO:0006749">
    <property type="term" value="P:glutathione metabolic process"/>
    <property type="evidence" value="ECO:0007669"/>
    <property type="project" value="TreeGrafter"/>
</dbReference>
<evidence type="ECO:0000256" key="4">
    <source>
        <dbReference type="ARBA" id="ARBA00047960"/>
    </source>
</evidence>
<dbReference type="GO" id="GO:0004364">
    <property type="term" value="F:glutathione transferase activity"/>
    <property type="evidence" value="ECO:0007669"/>
    <property type="project" value="UniProtKB-EC"/>
</dbReference>
<dbReference type="InterPro" id="IPR040079">
    <property type="entry name" value="Glutathione_S-Trfase"/>
</dbReference>
<keyword evidence="2" id="KW-0808">Transferase</keyword>
<evidence type="ECO:0000256" key="5">
    <source>
        <dbReference type="ARBA" id="ARBA00078118"/>
    </source>
</evidence>
<dbReference type="Pfam" id="PF02798">
    <property type="entry name" value="GST_N"/>
    <property type="match status" value="1"/>
</dbReference>
<comment type="similarity">
    <text evidence="3">Belongs to the GST superfamily. Sigma family.</text>
</comment>
<dbReference type="PANTHER" id="PTHR11571:SF224">
    <property type="entry name" value="HEMATOPOIETIC PROSTAGLANDIN D SYNTHASE"/>
    <property type="match status" value="1"/>
</dbReference>
<evidence type="ECO:0000313" key="8">
    <source>
        <dbReference type="Proteomes" id="UP000887574"/>
    </source>
</evidence>
<dbReference type="GO" id="GO:0004602">
    <property type="term" value="F:glutathione peroxidase activity"/>
    <property type="evidence" value="ECO:0007669"/>
    <property type="project" value="UniProtKB-ARBA"/>
</dbReference>
<dbReference type="InterPro" id="IPR004045">
    <property type="entry name" value="Glutathione_S-Trfase_N"/>
</dbReference>
<organism evidence="8 9">
    <name type="scientific">Ditylenchus dipsaci</name>
    <dbReference type="NCBI Taxonomy" id="166011"/>
    <lineage>
        <taxon>Eukaryota</taxon>
        <taxon>Metazoa</taxon>
        <taxon>Ecdysozoa</taxon>
        <taxon>Nematoda</taxon>
        <taxon>Chromadorea</taxon>
        <taxon>Rhabditida</taxon>
        <taxon>Tylenchina</taxon>
        <taxon>Tylenchomorpha</taxon>
        <taxon>Sphaerularioidea</taxon>
        <taxon>Anguinidae</taxon>
        <taxon>Anguininae</taxon>
        <taxon>Ditylenchus</taxon>
    </lineage>
</organism>
<dbReference type="SUPFAM" id="SSF47616">
    <property type="entry name" value="GST C-terminal domain-like"/>
    <property type="match status" value="1"/>
</dbReference>
<evidence type="ECO:0000313" key="9">
    <source>
        <dbReference type="WBParaSite" id="jg4745"/>
    </source>
</evidence>
<dbReference type="PANTHER" id="PTHR11571">
    <property type="entry name" value="GLUTATHIONE S-TRANSFERASE"/>
    <property type="match status" value="1"/>
</dbReference>
<dbReference type="SFLD" id="SFLDG00363">
    <property type="entry name" value="AMPS_(cytGST):_Alpha-__Mu-__Pi"/>
    <property type="match status" value="1"/>
</dbReference>